<keyword evidence="2 11" id="KW-0489">Methyltransferase</keyword>
<evidence type="ECO:0000313" key="13">
    <source>
        <dbReference type="EMBL" id="CAL1329366.1"/>
    </source>
</evidence>
<dbReference type="InterPro" id="IPR015507">
    <property type="entry name" value="rRNA-MeTfrase_E"/>
</dbReference>
<evidence type="ECO:0000256" key="6">
    <source>
        <dbReference type="ARBA" id="ARBA00038861"/>
    </source>
</evidence>
<feature type="binding site" evidence="11">
    <location>
        <position position="99"/>
    </location>
    <ligand>
        <name>S-adenosyl-L-methionine</name>
        <dbReference type="ChEBI" id="CHEBI:59789"/>
    </ligand>
</feature>
<evidence type="ECO:0000256" key="1">
    <source>
        <dbReference type="ARBA" id="ARBA00022552"/>
    </source>
</evidence>
<feature type="binding site" evidence="11">
    <location>
        <position position="65"/>
    </location>
    <ligand>
        <name>S-adenosyl-L-methionine</name>
        <dbReference type="ChEBI" id="CHEBI:59789"/>
    </ligand>
</feature>
<organism evidence="13 14">
    <name type="scientific">Candidatus Providencia siddallii</name>
    <dbReference type="NCBI Taxonomy" id="1715285"/>
    <lineage>
        <taxon>Bacteria</taxon>
        <taxon>Pseudomonadati</taxon>
        <taxon>Pseudomonadota</taxon>
        <taxon>Gammaproteobacteria</taxon>
        <taxon>Enterobacterales</taxon>
        <taxon>Morganellaceae</taxon>
        <taxon>Providencia</taxon>
    </lineage>
</organism>
<dbReference type="Gene3D" id="3.40.50.150">
    <property type="entry name" value="Vaccinia Virus protein VP39"/>
    <property type="match status" value="1"/>
</dbReference>
<dbReference type="GO" id="GO:0008168">
    <property type="term" value="F:methyltransferase activity"/>
    <property type="evidence" value="ECO:0007669"/>
    <property type="project" value="UniProtKB-KW"/>
</dbReference>
<dbReference type="NCBIfam" id="NF008390">
    <property type="entry name" value="PRK11188.1"/>
    <property type="match status" value="1"/>
</dbReference>
<dbReference type="EMBL" id="OZ034688">
    <property type="protein sequence ID" value="CAL1329366.1"/>
    <property type="molecule type" value="Genomic_DNA"/>
</dbReference>
<dbReference type="HAMAP" id="MF_01547">
    <property type="entry name" value="RNA_methyltr_E"/>
    <property type="match status" value="1"/>
</dbReference>
<keyword evidence="14" id="KW-1185">Reference proteome</keyword>
<evidence type="ECO:0000256" key="11">
    <source>
        <dbReference type="HAMAP-Rule" id="MF_01547"/>
    </source>
</evidence>
<evidence type="ECO:0000256" key="4">
    <source>
        <dbReference type="ARBA" id="ARBA00022691"/>
    </source>
</evidence>
<dbReference type="PANTHER" id="PTHR10920">
    <property type="entry name" value="RIBOSOMAL RNA METHYLTRANSFERASE"/>
    <property type="match status" value="1"/>
</dbReference>
<comment type="similarity">
    <text evidence="11">Belongs to the class I-like SAM-binding methyltransferase superfamily. RNA methyltransferase RlmE family.</text>
</comment>
<evidence type="ECO:0000256" key="10">
    <source>
        <dbReference type="ARBA" id="ARBA00048970"/>
    </source>
</evidence>
<dbReference type="InterPro" id="IPR029063">
    <property type="entry name" value="SAM-dependent_MTases_sf"/>
</dbReference>
<evidence type="ECO:0000256" key="5">
    <source>
        <dbReference type="ARBA" id="ARBA00037569"/>
    </source>
</evidence>
<keyword evidence="4 11" id="KW-0949">S-adenosyl-L-methionine</keyword>
<keyword evidence="1 11" id="KW-0698">rRNA processing</keyword>
<evidence type="ECO:0000256" key="2">
    <source>
        <dbReference type="ARBA" id="ARBA00022603"/>
    </source>
</evidence>
<accession>A0ABP1CE42</accession>
<protein>
    <recommendedName>
        <fullName evidence="7 11">Ribosomal RNA large subunit methyltransferase E</fullName>
        <ecNumber evidence="6 11">2.1.1.166</ecNumber>
    </recommendedName>
    <alternativeName>
        <fullName evidence="9 11">23S rRNA Um2552 methyltransferase</fullName>
    </alternativeName>
    <alternativeName>
        <fullName evidence="8 11">rRNA (uridine-2'-O-)-methyltransferase</fullName>
    </alternativeName>
</protein>
<dbReference type="SUPFAM" id="SSF53335">
    <property type="entry name" value="S-adenosyl-L-methionine-dependent methyltransferases"/>
    <property type="match status" value="1"/>
</dbReference>
<feature type="binding site" evidence="11">
    <location>
        <position position="63"/>
    </location>
    <ligand>
        <name>S-adenosyl-L-methionine</name>
        <dbReference type="ChEBI" id="CHEBI:59789"/>
    </ligand>
</feature>
<gene>
    <name evidence="11 13" type="primary">rlmE</name>
    <name evidence="11" type="synonym">ftsJ</name>
    <name evidence="11" type="synonym">rrmJ</name>
    <name evidence="13" type="ORF">PRHACTZTBTEA_448</name>
</gene>
<evidence type="ECO:0000256" key="9">
    <source>
        <dbReference type="ARBA" id="ARBA00042745"/>
    </source>
</evidence>
<keyword evidence="11" id="KW-0963">Cytoplasm</keyword>
<feature type="domain" description="Ribosomal RNA methyltransferase FtsJ" evidence="12">
    <location>
        <begin position="32"/>
        <end position="206"/>
    </location>
</feature>
<dbReference type="Pfam" id="PF01728">
    <property type="entry name" value="FtsJ"/>
    <property type="match status" value="1"/>
</dbReference>
<comment type="function">
    <text evidence="5 11">Specifically methylates the uridine in position 2552 of 23S rRNA at the 2'-O position of the ribose in the fully assembled 50S ribosomal subunit.</text>
</comment>
<dbReference type="InterPro" id="IPR002877">
    <property type="entry name" value="RNA_MeTrfase_FtsJ_dom"/>
</dbReference>
<evidence type="ECO:0000313" key="14">
    <source>
        <dbReference type="Proteomes" id="UP001497533"/>
    </source>
</evidence>
<feature type="active site" description="Proton acceptor" evidence="11">
    <location>
        <position position="164"/>
    </location>
</feature>
<comment type="catalytic activity">
    <reaction evidence="10 11">
        <text>uridine(2552) in 23S rRNA + S-adenosyl-L-methionine = 2'-O-methyluridine(2552) in 23S rRNA + S-adenosyl-L-homocysteine + H(+)</text>
        <dbReference type="Rhea" id="RHEA:42720"/>
        <dbReference type="Rhea" id="RHEA-COMP:10202"/>
        <dbReference type="Rhea" id="RHEA-COMP:10203"/>
        <dbReference type="ChEBI" id="CHEBI:15378"/>
        <dbReference type="ChEBI" id="CHEBI:57856"/>
        <dbReference type="ChEBI" id="CHEBI:59789"/>
        <dbReference type="ChEBI" id="CHEBI:65315"/>
        <dbReference type="ChEBI" id="CHEBI:74478"/>
        <dbReference type="EC" id="2.1.1.166"/>
    </reaction>
</comment>
<keyword evidence="3 11" id="KW-0808">Transferase</keyword>
<dbReference type="PANTHER" id="PTHR10920:SF18">
    <property type="entry name" value="RRNA METHYLTRANSFERASE 2, MITOCHONDRIAL"/>
    <property type="match status" value="1"/>
</dbReference>
<sequence length="209" mass="23957">MNKKKHSASSNRWLKRHQNDIYFKEAKKKKLRSRAWFKLKEIQQNYNIFKPGMTIIDLGSTPGSWSKYVINKLNNNCSIIACDLLPMKPIIGVNFLQGDFRDKITLTKILSLIDNKKADVIMSDMLPNMSGIASIDIPASIHLSNLALNMCHITLKPKGNFIVKILNGDGFQEYFKNVNNVFIKTYIHKPKSSRKQSREQYIIATGLKI</sequence>
<name>A0ABP1CE42_9GAMM</name>
<evidence type="ECO:0000256" key="8">
    <source>
        <dbReference type="ARBA" id="ARBA00041995"/>
    </source>
</evidence>
<comment type="subcellular location">
    <subcellularLocation>
        <location evidence="11">Cytoplasm</location>
    </subcellularLocation>
</comment>
<reference evidence="13" key="1">
    <citation type="submission" date="2024-04" db="EMBL/GenBank/DDBJ databases">
        <authorList>
            <person name="Manzano-Marin A."/>
            <person name="Manzano-Marin A."/>
            <person name="Alejandro Manzano Marin A."/>
        </authorList>
    </citation>
    <scope>NUCLEOTIDE SEQUENCE [LARGE SCALE GENOMIC DNA]</scope>
    <source>
        <strain evidence="13">TABTEA</strain>
    </source>
</reference>
<dbReference type="InterPro" id="IPR050082">
    <property type="entry name" value="RNA_methyltr_RlmE"/>
</dbReference>
<dbReference type="GO" id="GO:0032259">
    <property type="term" value="P:methylation"/>
    <property type="evidence" value="ECO:0007669"/>
    <property type="project" value="UniProtKB-KW"/>
</dbReference>
<evidence type="ECO:0000259" key="12">
    <source>
        <dbReference type="Pfam" id="PF01728"/>
    </source>
</evidence>
<proteinExistence type="inferred from homology"/>
<dbReference type="PIRSF" id="PIRSF005461">
    <property type="entry name" value="23S_rRNA_mtase"/>
    <property type="match status" value="1"/>
</dbReference>
<evidence type="ECO:0000256" key="3">
    <source>
        <dbReference type="ARBA" id="ARBA00022679"/>
    </source>
</evidence>
<dbReference type="Proteomes" id="UP001497533">
    <property type="component" value="Chromosome"/>
</dbReference>
<dbReference type="EC" id="2.1.1.166" evidence="6 11"/>
<evidence type="ECO:0000256" key="7">
    <source>
        <dbReference type="ARBA" id="ARBA00041129"/>
    </source>
</evidence>
<feature type="binding site" evidence="11">
    <location>
        <position position="124"/>
    </location>
    <ligand>
        <name>S-adenosyl-L-methionine</name>
        <dbReference type="ChEBI" id="CHEBI:59789"/>
    </ligand>
</feature>
<feature type="binding site" evidence="11">
    <location>
        <position position="83"/>
    </location>
    <ligand>
        <name>S-adenosyl-L-methionine</name>
        <dbReference type="ChEBI" id="CHEBI:59789"/>
    </ligand>
</feature>